<evidence type="ECO:0000256" key="6">
    <source>
        <dbReference type="ARBA" id="ARBA00023002"/>
    </source>
</evidence>
<evidence type="ECO:0000256" key="5">
    <source>
        <dbReference type="ARBA" id="ARBA00022857"/>
    </source>
</evidence>
<evidence type="ECO:0000256" key="4">
    <source>
        <dbReference type="ARBA" id="ARBA00022827"/>
    </source>
</evidence>
<comment type="cofactor">
    <cofactor evidence="1">
        <name>FAD</name>
        <dbReference type="ChEBI" id="CHEBI:57692"/>
    </cofactor>
</comment>
<dbReference type="InterPro" id="IPR036188">
    <property type="entry name" value="FAD/NAD-bd_sf"/>
</dbReference>
<dbReference type="SUPFAM" id="SSF51905">
    <property type="entry name" value="FAD/NAD(P)-binding domain"/>
    <property type="match status" value="1"/>
</dbReference>
<dbReference type="Pfam" id="PF07992">
    <property type="entry name" value="Pyr_redox_2"/>
    <property type="match status" value="1"/>
</dbReference>
<feature type="domain" description="Pyridine nucleotide-disulphide oxidoreductase dimerisation" evidence="10">
    <location>
        <begin position="342"/>
        <end position="434"/>
    </location>
</feature>
<dbReference type="PANTHER" id="PTHR43014:SF2">
    <property type="entry name" value="MERCURIC REDUCTASE"/>
    <property type="match status" value="1"/>
</dbReference>
<dbReference type="Gene3D" id="3.30.390.30">
    <property type="match status" value="1"/>
</dbReference>
<keyword evidence="13" id="KW-1185">Reference proteome</keyword>
<gene>
    <name evidence="12" type="ORF">J2Z35_000554</name>
</gene>
<dbReference type="PROSITE" id="PS00076">
    <property type="entry name" value="PYRIDINE_REDOX_1"/>
    <property type="match status" value="1"/>
</dbReference>
<evidence type="ECO:0000256" key="3">
    <source>
        <dbReference type="ARBA" id="ARBA00022630"/>
    </source>
</evidence>
<keyword evidence="5" id="KW-0521">NADP</keyword>
<dbReference type="InterPro" id="IPR016156">
    <property type="entry name" value="FAD/NAD-linked_Rdtase_dimer_sf"/>
</dbReference>
<dbReference type="Gene3D" id="3.50.50.60">
    <property type="entry name" value="FAD/NAD(P)-binding domain"/>
    <property type="match status" value="2"/>
</dbReference>
<evidence type="ECO:0000313" key="13">
    <source>
        <dbReference type="Proteomes" id="UP001314903"/>
    </source>
</evidence>
<feature type="domain" description="FAD/NAD(P)-binding" evidence="11">
    <location>
        <begin position="5"/>
        <end position="322"/>
    </location>
</feature>
<dbReference type="InterPro" id="IPR004099">
    <property type="entry name" value="Pyr_nucl-diS_OxRdtase_dimer"/>
</dbReference>
<evidence type="ECO:0000256" key="8">
    <source>
        <dbReference type="ARBA" id="ARBA00023284"/>
    </source>
</evidence>
<dbReference type="InterPro" id="IPR012999">
    <property type="entry name" value="Pyr_OxRdtase_I_AS"/>
</dbReference>
<evidence type="ECO:0000256" key="2">
    <source>
        <dbReference type="ARBA" id="ARBA00007532"/>
    </source>
</evidence>
<evidence type="ECO:0000259" key="11">
    <source>
        <dbReference type="Pfam" id="PF07992"/>
    </source>
</evidence>
<dbReference type="PRINTS" id="PR00368">
    <property type="entry name" value="FADPNR"/>
</dbReference>
<evidence type="ECO:0000313" key="12">
    <source>
        <dbReference type="EMBL" id="MBP2026763.1"/>
    </source>
</evidence>
<dbReference type="Pfam" id="PF02852">
    <property type="entry name" value="Pyr_redox_dim"/>
    <property type="match status" value="1"/>
</dbReference>
<dbReference type="PRINTS" id="PR00411">
    <property type="entry name" value="PNDRDTASEI"/>
</dbReference>
<keyword evidence="3 9" id="KW-0285">Flavoprotein</keyword>
<keyword evidence="4 9" id="KW-0274">FAD</keyword>
<dbReference type="InterPro" id="IPR023753">
    <property type="entry name" value="FAD/NAD-binding_dom"/>
</dbReference>
<keyword evidence="6 9" id="KW-0560">Oxidoreductase</keyword>
<keyword evidence="7" id="KW-1015">Disulfide bond</keyword>
<keyword evidence="8 9" id="KW-0676">Redox-active center</keyword>
<proteinExistence type="inferred from homology"/>
<dbReference type="Proteomes" id="UP001314903">
    <property type="component" value="Unassembled WGS sequence"/>
</dbReference>
<keyword evidence="12" id="KW-0670">Pyruvate</keyword>
<dbReference type="SUPFAM" id="SSF55424">
    <property type="entry name" value="FAD/NAD-linked reductases, dimerisation (C-terminal) domain"/>
    <property type="match status" value="1"/>
</dbReference>
<dbReference type="PIRSF" id="PIRSF000350">
    <property type="entry name" value="Mercury_reductase_MerA"/>
    <property type="match status" value="1"/>
</dbReference>
<evidence type="ECO:0000256" key="7">
    <source>
        <dbReference type="ARBA" id="ARBA00023157"/>
    </source>
</evidence>
<evidence type="ECO:0000259" key="10">
    <source>
        <dbReference type="Pfam" id="PF02852"/>
    </source>
</evidence>
<dbReference type="PANTHER" id="PTHR43014">
    <property type="entry name" value="MERCURIC REDUCTASE"/>
    <property type="match status" value="1"/>
</dbReference>
<dbReference type="EMBL" id="JAGGLI010000004">
    <property type="protein sequence ID" value="MBP2026763.1"/>
    <property type="molecule type" value="Genomic_DNA"/>
</dbReference>
<sequence>MKYDYDIIVIGGGSGGLVVASGASSLGARVALIEESDMGGDCLNTGCVPSKSFLKVGHTCEAIRNSEKYGVKSEIKEVDINKVMERVNSVIETIRPKDSKERYEKMGVDVLKGRGIIEDSNSVKVGDKILKTKNIVIATGSSPFIPDIKGLDSISYFTNENIFKIDKKPKHLIVLGGGPIGLELGQGFSEIGSKVTIIDRNKNMFSKDEPEVGNLMIDVFKNMNISVKLNSKILEIEKDNEDIKVFIEIDGKKEVVVGDSILVSLGRNPNTKNIGAEKIGLKLDKRGSIITDLQMKTNIKNIYACGDVTGPYQFTHMASYQASIVIKNIISPIKSKADYSYVPWTTYTKPEVSHVGMMEKAAKEKRVFGKSITIPLDEADKSVAEGDINGFLKLILGKRGSVLGATIVGEKAGELITIASIAIKNKMKVNDFANII</sequence>
<evidence type="ECO:0000256" key="1">
    <source>
        <dbReference type="ARBA" id="ARBA00001974"/>
    </source>
</evidence>
<evidence type="ECO:0000256" key="9">
    <source>
        <dbReference type="RuleBase" id="RU003691"/>
    </source>
</evidence>
<accession>A0ABS4KG59</accession>
<protein>
    <submittedName>
        <fullName evidence="12">Pyruvate/2-oxoglutarate dehydrogenase complex dihydrolipoamide dehydrogenase (E3) component</fullName>
    </submittedName>
</protein>
<organism evidence="12 13">
    <name type="scientific">Acetoanaerobium pronyense</name>
    <dbReference type="NCBI Taxonomy" id="1482736"/>
    <lineage>
        <taxon>Bacteria</taxon>
        <taxon>Bacillati</taxon>
        <taxon>Bacillota</taxon>
        <taxon>Clostridia</taxon>
        <taxon>Peptostreptococcales</taxon>
        <taxon>Filifactoraceae</taxon>
        <taxon>Acetoanaerobium</taxon>
    </lineage>
</organism>
<reference evidence="12 13" key="1">
    <citation type="submission" date="2021-03" db="EMBL/GenBank/DDBJ databases">
        <title>Genomic Encyclopedia of Type Strains, Phase IV (KMG-IV): sequencing the most valuable type-strain genomes for metagenomic binning, comparative biology and taxonomic classification.</title>
        <authorList>
            <person name="Goeker M."/>
        </authorList>
    </citation>
    <scope>NUCLEOTIDE SEQUENCE [LARGE SCALE GENOMIC DNA]</scope>
    <source>
        <strain evidence="12 13">DSM 27512</strain>
    </source>
</reference>
<name>A0ABS4KG59_9FIRM</name>
<dbReference type="RefSeq" id="WP_209659111.1">
    <property type="nucleotide sequence ID" value="NZ_JAGGLI010000004.1"/>
</dbReference>
<comment type="caution">
    <text evidence="12">The sequence shown here is derived from an EMBL/GenBank/DDBJ whole genome shotgun (WGS) entry which is preliminary data.</text>
</comment>
<comment type="similarity">
    <text evidence="2 9">Belongs to the class-I pyridine nucleotide-disulfide oxidoreductase family.</text>
</comment>
<dbReference type="InterPro" id="IPR001100">
    <property type="entry name" value="Pyr_nuc-diS_OxRdtase"/>
</dbReference>